<feature type="transmembrane region" description="Helical" evidence="2">
    <location>
        <begin position="578"/>
        <end position="598"/>
    </location>
</feature>
<dbReference type="AlphaFoldDB" id="A0A3R8RH07"/>
<keyword evidence="2" id="KW-1133">Transmembrane helix</keyword>
<comment type="caution">
    <text evidence="3">The sequence shown here is derived from an EMBL/GenBank/DDBJ whole genome shotgun (WGS) entry which is preliminary data.</text>
</comment>
<feature type="transmembrane region" description="Helical" evidence="2">
    <location>
        <begin position="128"/>
        <end position="149"/>
    </location>
</feature>
<feature type="transmembrane region" description="Helical" evidence="2">
    <location>
        <begin position="204"/>
        <end position="223"/>
    </location>
</feature>
<feature type="transmembrane region" description="Helical" evidence="2">
    <location>
        <begin position="502"/>
        <end position="525"/>
    </location>
</feature>
<dbReference type="RefSeq" id="WP_125186978.1">
    <property type="nucleotide sequence ID" value="NZ_PQNP01000019.1"/>
</dbReference>
<feature type="region of interest" description="Disordered" evidence="1">
    <location>
        <begin position="378"/>
        <end position="455"/>
    </location>
</feature>
<feature type="transmembrane region" description="Helical" evidence="2">
    <location>
        <begin position="605"/>
        <end position="624"/>
    </location>
</feature>
<feature type="transmembrane region" description="Helical" evidence="2">
    <location>
        <begin position="90"/>
        <end position="108"/>
    </location>
</feature>
<sequence>MTVLRRLGSPTSLLLGVAGLLAVAGISFAQSTGEMGMTYQRWADTLESMTSAVAYCGPVAAAVPALTTARLCRPGAATGTGLGSRDRGRAAVTVTAVWAGFSCLAYLAGQVPLIVVTSGSATGSPAPYLPSVLVALVYLLALSVIGAAVGAATRSLPVIVAPLLAGGLAFLVNIPASNGVRPAWLLSPVRSPGRFVTTQPTPGYFILLVVAAGVLLAAAWFAVHRLLAVPMRSTAPVAGAAVAAVALLAGGGAAVAEPLTAAAPTPVCRDIAGLPVCLAPANEPLRELIAPGVASVLARYGPGERPVRELRDQAAATPTDTKDVLFIGVSRKNDSTVPALLADSLAGTFACGETSPPAAVATSLALGAWLREDVPGEGQIVTDDGASQLPPPRLRRARPGGDPGGAERRRVVGGPLAHRPLDRARRRGPASPPGEPGGRRHVHVHAARGRRGGPVRSRVHPAVRVRHAGFAVVVFVLAAVSVWFGGGAGIESPLGRTPVFGGIPAGETVVVLHAALTAVLLHPRLMPWELRRRPTRWAAAGAAAWTVGSTAALAVVVWSRLIATYSTPEGQPQAEVVINNALFTAGVVLIGVVLLGPLRGAATGMAVYVAGYLVLMTRSTEFFWPLAAMTKPGAWWDPWTVAVTAAVVVVALVLHQRYAGATNRAVSHGE</sequence>
<feature type="transmembrane region" description="Helical" evidence="2">
    <location>
        <begin position="537"/>
        <end position="558"/>
    </location>
</feature>
<accession>A0A3R8RH07</accession>
<keyword evidence="4" id="KW-1185">Reference proteome</keyword>
<proteinExistence type="predicted"/>
<keyword evidence="2" id="KW-0812">Transmembrane</keyword>
<dbReference type="EMBL" id="PQNQ01000014">
    <property type="protein sequence ID" value="RRQ03827.1"/>
    <property type="molecule type" value="Genomic_DNA"/>
</dbReference>
<organism evidence="3 4">
    <name type="scientific">Corynebacterium bovis</name>
    <dbReference type="NCBI Taxonomy" id="36808"/>
    <lineage>
        <taxon>Bacteria</taxon>
        <taxon>Bacillati</taxon>
        <taxon>Actinomycetota</taxon>
        <taxon>Actinomycetes</taxon>
        <taxon>Mycobacteriales</taxon>
        <taxon>Corynebacteriaceae</taxon>
        <taxon>Corynebacterium</taxon>
    </lineage>
</organism>
<name>A0A3R8RH07_9CORY</name>
<dbReference type="Proteomes" id="UP000278422">
    <property type="component" value="Unassembled WGS sequence"/>
</dbReference>
<keyword evidence="2" id="KW-0472">Membrane</keyword>
<evidence type="ECO:0000313" key="4">
    <source>
        <dbReference type="Proteomes" id="UP000278422"/>
    </source>
</evidence>
<feature type="transmembrane region" description="Helical" evidence="2">
    <location>
        <begin position="156"/>
        <end position="176"/>
    </location>
</feature>
<evidence type="ECO:0000256" key="1">
    <source>
        <dbReference type="SAM" id="MobiDB-lite"/>
    </source>
</evidence>
<feature type="compositionally biased region" description="Basic residues" evidence="1">
    <location>
        <begin position="439"/>
        <end position="455"/>
    </location>
</feature>
<evidence type="ECO:0000256" key="2">
    <source>
        <dbReference type="SAM" id="Phobius"/>
    </source>
</evidence>
<feature type="transmembrane region" description="Helical" evidence="2">
    <location>
        <begin position="468"/>
        <end position="490"/>
    </location>
</feature>
<reference evidence="3 4" key="1">
    <citation type="submission" date="2018-01" db="EMBL/GenBank/DDBJ databases">
        <title>Twenty Corynebacterium bovis Genomes.</title>
        <authorList>
            <person name="Gulvik C.A."/>
        </authorList>
    </citation>
    <scope>NUCLEOTIDE SEQUENCE [LARGE SCALE GENOMIC DNA]</scope>
    <source>
        <strain evidence="3 4">16-2004</strain>
    </source>
</reference>
<feature type="transmembrane region" description="Helical" evidence="2">
    <location>
        <begin position="636"/>
        <end position="654"/>
    </location>
</feature>
<evidence type="ECO:0000313" key="3">
    <source>
        <dbReference type="EMBL" id="RRQ03827.1"/>
    </source>
</evidence>
<feature type="transmembrane region" description="Helical" evidence="2">
    <location>
        <begin position="48"/>
        <end position="69"/>
    </location>
</feature>
<gene>
    <name evidence="3" type="ORF">CXF42_06200</name>
</gene>
<protein>
    <submittedName>
        <fullName evidence="3">Uncharacterized protein</fullName>
    </submittedName>
</protein>